<gene>
    <name evidence="11" type="primary">bacA</name>
    <name evidence="11" type="ORF">MNVM_41390</name>
</gene>
<feature type="transmembrane region" description="Helical" evidence="8">
    <location>
        <begin position="22"/>
        <end position="43"/>
    </location>
</feature>
<dbReference type="SUPFAM" id="SSF90123">
    <property type="entry name" value="ABC transporter transmembrane region"/>
    <property type="match status" value="1"/>
</dbReference>
<accession>A0A7I7JUG5</accession>
<feature type="transmembrane region" description="Helical" evidence="8">
    <location>
        <begin position="228"/>
        <end position="250"/>
    </location>
</feature>
<evidence type="ECO:0000256" key="4">
    <source>
        <dbReference type="ARBA" id="ARBA00022741"/>
    </source>
</evidence>
<keyword evidence="4" id="KW-0547">Nucleotide-binding</keyword>
<protein>
    <submittedName>
        <fullName evidence="11">Vitamin B12 transport ATP-binding protein BacA</fullName>
    </submittedName>
</protein>
<evidence type="ECO:0000256" key="1">
    <source>
        <dbReference type="ARBA" id="ARBA00004651"/>
    </source>
</evidence>
<name>A0A7I7JUG5_9MYCO</name>
<evidence type="ECO:0000313" key="12">
    <source>
        <dbReference type="Proteomes" id="UP000466997"/>
    </source>
</evidence>
<dbReference type="InterPro" id="IPR050835">
    <property type="entry name" value="ABC_transporter_sub-D"/>
</dbReference>
<dbReference type="GO" id="GO:0005886">
    <property type="term" value="C:plasma membrane"/>
    <property type="evidence" value="ECO:0007669"/>
    <property type="project" value="UniProtKB-SubCell"/>
</dbReference>
<dbReference type="KEGG" id="mnm:MNVM_41390"/>
<evidence type="ECO:0000256" key="7">
    <source>
        <dbReference type="ARBA" id="ARBA00023136"/>
    </source>
</evidence>
<feature type="transmembrane region" description="Helical" evidence="8">
    <location>
        <begin position="123"/>
        <end position="143"/>
    </location>
</feature>
<keyword evidence="7 8" id="KW-0472">Membrane</keyword>
<evidence type="ECO:0000256" key="2">
    <source>
        <dbReference type="ARBA" id="ARBA00022448"/>
    </source>
</evidence>
<dbReference type="InterPro" id="IPR003593">
    <property type="entry name" value="AAA+_ATPase"/>
</dbReference>
<dbReference type="Pfam" id="PF06472">
    <property type="entry name" value="ABC_membrane_2"/>
    <property type="match status" value="1"/>
</dbReference>
<dbReference type="GO" id="GO:0140359">
    <property type="term" value="F:ABC-type transporter activity"/>
    <property type="evidence" value="ECO:0007669"/>
    <property type="project" value="InterPro"/>
</dbReference>
<feature type="transmembrane region" description="Helical" evidence="8">
    <location>
        <begin position="262"/>
        <end position="282"/>
    </location>
</feature>
<evidence type="ECO:0000256" key="6">
    <source>
        <dbReference type="ARBA" id="ARBA00022989"/>
    </source>
</evidence>
<dbReference type="GO" id="GO:0016887">
    <property type="term" value="F:ATP hydrolysis activity"/>
    <property type="evidence" value="ECO:0007669"/>
    <property type="project" value="InterPro"/>
</dbReference>
<dbReference type="Gene3D" id="3.40.50.300">
    <property type="entry name" value="P-loop containing nucleotide triphosphate hydrolases"/>
    <property type="match status" value="1"/>
</dbReference>
<dbReference type="InterPro" id="IPR011527">
    <property type="entry name" value="ABC1_TM_dom"/>
</dbReference>
<dbReference type="InterPro" id="IPR017871">
    <property type="entry name" value="ABC_transporter-like_CS"/>
</dbReference>
<evidence type="ECO:0000259" key="9">
    <source>
        <dbReference type="PROSITE" id="PS50893"/>
    </source>
</evidence>
<comment type="subcellular location">
    <subcellularLocation>
        <location evidence="1">Cell membrane</location>
        <topology evidence="1">Multi-pass membrane protein</topology>
    </subcellularLocation>
</comment>
<reference evidence="11 12" key="1">
    <citation type="journal article" date="2019" name="Emerg. Microbes Infect.">
        <title>Comprehensive subspecies identification of 175 nontuberculous mycobacteria species based on 7547 genomic profiles.</title>
        <authorList>
            <person name="Matsumoto Y."/>
            <person name="Kinjo T."/>
            <person name="Motooka D."/>
            <person name="Nabeya D."/>
            <person name="Jung N."/>
            <person name="Uechi K."/>
            <person name="Horii T."/>
            <person name="Iida T."/>
            <person name="Fujita J."/>
            <person name="Nakamura S."/>
        </authorList>
    </citation>
    <scope>NUCLEOTIDE SEQUENCE [LARGE SCALE GENOMIC DNA]</scope>
    <source>
        <strain evidence="11 12">JCM 6391</strain>
    </source>
</reference>
<keyword evidence="12" id="KW-1185">Reference proteome</keyword>
<dbReference type="Pfam" id="PF00005">
    <property type="entry name" value="ABC_tran"/>
    <property type="match status" value="1"/>
</dbReference>
<dbReference type="PANTHER" id="PTHR11384:SF59">
    <property type="entry name" value="LYSOSOMAL COBALAMIN TRANSPORTER ABCD4"/>
    <property type="match status" value="1"/>
</dbReference>
<dbReference type="PANTHER" id="PTHR11384">
    <property type="entry name" value="ATP-BINDING CASSETTE, SUB-FAMILY D MEMBER"/>
    <property type="match status" value="1"/>
</dbReference>
<evidence type="ECO:0000256" key="5">
    <source>
        <dbReference type="ARBA" id="ARBA00022840"/>
    </source>
</evidence>
<evidence type="ECO:0000256" key="3">
    <source>
        <dbReference type="ARBA" id="ARBA00022692"/>
    </source>
</evidence>
<evidence type="ECO:0000256" key="8">
    <source>
        <dbReference type="SAM" id="Phobius"/>
    </source>
</evidence>
<evidence type="ECO:0000259" key="10">
    <source>
        <dbReference type="PROSITE" id="PS50929"/>
    </source>
</evidence>
<dbReference type="PROSITE" id="PS50929">
    <property type="entry name" value="ABC_TM1F"/>
    <property type="match status" value="1"/>
</dbReference>
<dbReference type="InterPro" id="IPR036640">
    <property type="entry name" value="ABC1_TM_sf"/>
</dbReference>
<dbReference type="PROSITE" id="PS00211">
    <property type="entry name" value="ABC_TRANSPORTER_1"/>
    <property type="match status" value="1"/>
</dbReference>
<dbReference type="CDD" id="cd03223">
    <property type="entry name" value="ABCD_peroxisomal_ALDP"/>
    <property type="match status" value="1"/>
</dbReference>
<feature type="domain" description="ABC transmembrane type-1" evidence="10">
    <location>
        <begin position="226"/>
        <end position="407"/>
    </location>
</feature>
<keyword evidence="5 11" id="KW-0067">ATP-binding</keyword>
<dbReference type="Proteomes" id="UP000466997">
    <property type="component" value="Chromosome"/>
</dbReference>
<dbReference type="GO" id="GO:0005524">
    <property type="term" value="F:ATP binding"/>
    <property type="evidence" value="ECO:0007669"/>
    <property type="project" value="UniProtKB-KW"/>
</dbReference>
<dbReference type="EMBL" id="AP022562">
    <property type="protein sequence ID" value="BBX15058.1"/>
    <property type="molecule type" value="Genomic_DNA"/>
</dbReference>
<dbReference type="InterPro" id="IPR003439">
    <property type="entry name" value="ABC_transporter-like_ATP-bd"/>
</dbReference>
<sequence>MAVDSKLFNPSIDWSHALPDSLLWIAMAWSISAVCVVAVVVLLRMSTRWGRQFWEITGGYFTGRDSARVWLMLGVLLLSVITAVRLNVLFSFQGNDMYSSLQTAFQGAAGGDEAVKQSGVHGFWVSIGIFSLMAVLHVARVMLDIYLTQHFMVNWRIWLTDRLTGDWLEGRAYYRARFVKTPLDPAVGEAVEGAIDNPDQRIQQDIDIFTAGNGANPNAPANGTGGTLLFGAVQSMVTVVSFTAILWNLSGTLTVLGVDIPRAMFLIVLLYVAIATVVAFWIGRPLIRLSFRNELTNAAFRYALVRVRDSAESIAFYRGEVAERLQLRERFGGIIDNYLKFVNRTIGFAGWNLSVSQAIVPLPWVIQAPRLFSGQIMFGGVAQTATAFGNISDSLSFFRNAYDNFAGYRASIIRLHGLVEANREARELPELLVKPSTDGTVVLEGVEVRSPAGDPLVEALDVQLGIGDALMIAGPSGSGKTTLLRSLAQLWPYASGTLQRPDADNETVFISQLPYIPLGDLRTVVAYPLAPQEISDIALVDALGKVLLPHLINQLDNVEDWAKVLSPGEQQRVAFARLLLTRPKAVFLDESTSALDEGLELTLYQLLRTELPDTVVVSVSHRHTVRQHHKQVLELLGRGRWELTPV</sequence>
<dbReference type="SMART" id="SM00382">
    <property type="entry name" value="AAA"/>
    <property type="match status" value="1"/>
</dbReference>
<dbReference type="SUPFAM" id="SSF52540">
    <property type="entry name" value="P-loop containing nucleoside triphosphate hydrolases"/>
    <property type="match status" value="1"/>
</dbReference>
<keyword evidence="3 8" id="KW-0812">Transmembrane</keyword>
<feature type="transmembrane region" description="Helical" evidence="8">
    <location>
        <begin position="69"/>
        <end position="90"/>
    </location>
</feature>
<keyword evidence="2" id="KW-0813">Transport</keyword>
<dbReference type="InterPro" id="IPR027417">
    <property type="entry name" value="P-loop_NTPase"/>
</dbReference>
<dbReference type="AlphaFoldDB" id="A0A7I7JUG5"/>
<dbReference type="Gene3D" id="1.20.1560.10">
    <property type="entry name" value="ABC transporter type 1, transmembrane domain"/>
    <property type="match status" value="1"/>
</dbReference>
<organism evidence="11 12">
    <name type="scientific">Mycobacterium novum</name>
    <dbReference type="NCBI Taxonomy" id="2492438"/>
    <lineage>
        <taxon>Bacteria</taxon>
        <taxon>Bacillati</taxon>
        <taxon>Actinomycetota</taxon>
        <taxon>Actinomycetes</taxon>
        <taxon>Mycobacteriales</taxon>
        <taxon>Mycobacteriaceae</taxon>
        <taxon>Mycobacterium</taxon>
    </lineage>
</organism>
<keyword evidence="6 8" id="KW-1133">Transmembrane helix</keyword>
<proteinExistence type="predicted"/>
<feature type="domain" description="ABC transporter" evidence="9">
    <location>
        <begin position="441"/>
        <end position="646"/>
    </location>
</feature>
<evidence type="ECO:0000313" key="11">
    <source>
        <dbReference type="EMBL" id="BBX15058.1"/>
    </source>
</evidence>
<dbReference type="PROSITE" id="PS50893">
    <property type="entry name" value="ABC_TRANSPORTER_2"/>
    <property type="match status" value="1"/>
</dbReference>